<dbReference type="GO" id="GO:0017000">
    <property type="term" value="P:antibiotic biosynthetic process"/>
    <property type="evidence" value="ECO:0007669"/>
    <property type="project" value="UniProtKB-KW"/>
</dbReference>
<gene>
    <name evidence="5" type="ORF">OHU69_23390</name>
</gene>
<evidence type="ECO:0000259" key="4">
    <source>
        <dbReference type="PROSITE" id="PS51471"/>
    </source>
</evidence>
<dbReference type="Gene3D" id="2.60.120.330">
    <property type="entry name" value="B-lactam Antibiotic, Isopenicillin N Synthase, Chain"/>
    <property type="match status" value="1"/>
</dbReference>
<keyword evidence="2" id="KW-0045">Antibiotic biosynthesis</keyword>
<dbReference type="AlphaFoldDB" id="A0AAU1U7C7"/>
<dbReference type="PRINTS" id="PR00682">
    <property type="entry name" value="IPNSYNTHASE"/>
</dbReference>
<name>A0AAU1U7C7_9ACTN</name>
<dbReference type="InterPro" id="IPR050231">
    <property type="entry name" value="Iron_ascorbate_oxido_reductase"/>
</dbReference>
<accession>A0AAU1U7C7</accession>
<evidence type="ECO:0000256" key="2">
    <source>
        <dbReference type="ARBA" id="ARBA00023194"/>
    </source>
</evidence>
<dbReference type="SUPFAM" id="SSF51197">
    <property type="entry name" value="Clavaminate synthase-like"/>
    <property type="match status" value="1"/>
</dbReference>
<keyword evidence="3" id="KW-0408">Iron</keyword>
<comment type="pathway">
    <text evidence="1">Antibiotic biosynthesis.</text>
</comment>
<organism evidence="5">
    <name type="scientific">Streptomyces sp. NBC_00119</name>
    <dbReference type="NCBI Taxonomy" id="2975659"/>
    <lineage>
        <taxon>Bacteria</taxon>
        <taxon>Bacillati</taxon>
        <taxon>Actinomycetota</taxon>
        <taxon>Actinomycetes</taxon>
        <taxon>Kitasatosporales</taxon>
        <taxon>Streptomycetaceae</taxon>
        <taxon>Streptomyces</taxon>
    </lineage>
</organism>
<dbReference type="GO" id="GO:0046872">
    <property type="term" value="F:metal ion binding"/>
    <property type="evidence" value="ECO:0007669"/>
    <property type="project" value="UniProtKB-KW"/>
</dbReference>
<dbReference type="Pfam" id="PF03171">
    <property type="entry name" value="2OG-FeII_Oxy"/>
    <property type="match status" value="1"/>
</dbReference>
<keyword evidence="3" id="KW-0560">Oxidoreductase</keyword>
<sequence>MTELSAPRPRIPTIDLRPWLSGGPDARAEIARTVDEALRTAGFLLVTGHGVDPGLRARIREAARDFFRLPPAVKEPYAVKVGGRGWLGPGAEANGYAEGTETPPDLKESLSYASELPTGDAEIDAEWFLPNTWPAEAPGLRALVETYLGRMRELSDLLLELLAVALGEEEDFFTRHTTHPTWGFNINWYPGTDVVGEPEEGQFRIGPHTDFGTVTVLDRQAGKGGLQVCTDEGGWEDAPFDPDAFTINIGDLMARWTGDRWRSGRHRVLPPPADLPAEELMSLVYFYECDPRTSVESVPAPKGRVAYEPVDSHTYLRAKLDAITVEP</sequence>
<protein>
    <submittedName>
        <fullName evidence="5">Isopenicillin N synthase family oxygenase</fullName>
    </submittedName>
</protein>
<reference evidence="5" key="1">
    <citation type="submission" date="2022-10" db="EMBL/GenBank/DDBJ databases">
        <title>The complete genomes of actinobacterial strains from the NBC collection.</title>
        <authorList>
            <person name="Joergensen T.S."/>
            <person name="Alvarez Arevalo M."/>
            <person name="Sterndorff E.B."/>
            <person name="Faurdal D."/>
            <person name="Vuksanovic O."/>
            <person name="Mourched A.-S."/>
            <person name="Charusanti P."/>
            <person name="Shaw S."/>
            <person name="Blin K."/>
            <person name="Weber T."/>
        </authorList>
    </citation>
    <scope>NUCLEOTIDE SEQUENCE</scope>
    <source>
        <strain evidence="5">NBC_00119</strain>
    </source>
</reference>
<evidence type="ECO:0000256" key="3">
    <source>
        <dbReference type="RuleBase" id="RU003682"/>
    </source>
</evidence>
<evidence type="ECO:0000313" key="5">
    <source>
        <dbReference type="EMBL" id="WTS13738.1"/>
    </source>
</evidence>
<dbReference type="EMBL" id="CP108195">
    <property type="protein sequence ID" value="WTS13738.1"/>
    <property type="molecule type" value="Genomic_DNA"/>
</dbReference>
<dbReference type="InterPro" id="IPR044861">
    <property type="entry name" value="IPNS-like_FE2OG_OXY"/>
</dbReference>
<dbReference type="GO" id="GO:0016491">
    <property type="term" value="F:oxidoreductase activity"/>
    <property type="evidence" value="ECO:0007669"/>
    <property type="project" value="UniProtKB-KW"/>
</dbReference>
<dbReference type="InterPro" id="IPR027443">
    <property type="entry name" value="IPNS-like_sf"/>
</dbReference>
<dbReference type="InterPro" id="IPR026992">
    <property type="entry name" value="DIOX_N"/>
</dbReference>
<dbReference type="PROSITE" id="PS51471">
    <property type="entry name" value="FE2OG_OXY"/>
    <property type="match status" value="1"/>
</dbReference>
<comment type="similarity">
    <text evidence="3">Belongs to the iron/ascorbate-dependent oxidoreductase family.</text>
</comment>
<dbReference type="InterPro" id="IPR005123">
    <property type="entry name" value="Oxoglu/Fe-dep_dioxygenase_dom"/>
</dbReference>
<dbReference type="Pfam" id="PF14226">
    <property type="entry name" value="DIOX_N"/>
    <property type="match status" value="1"/>
</dbReference>
<feature type="domain" description="Fe2OG dioxygenase" evidence="4">
    <location>
        <begin position="179"/>
        <end position="307"/>
    </location>
</feature>
<proteinExistence type="inferred from homology"/>
<evidence type="ECO:0000256" key="1">
    <source>
        <dbReference type="ARBA" id="ARBA00004792"/>
    </source>
</evidence>
<keyword evidence="3" id="KW-0479">Metal-binding</keyword>
<dbReference type="PANTHER" id="PTHR47990">
    <property type="entry name" value="2-OXOGLUTARATE (2OG) AND FE(II)-DEPENDENT OXYGENASE SUPERFAMILY PROTEIN-RELATED"/>
    <property type="match status" value="1"/>
</dbReference>